<comment type="caution">
    <text evidence="7">The sequence shown here is derived from an EMBL/GenBank/DDBJ whole genome shotgun (WGS) entry which is preliminary data.</text>
</comment>
<organism evidence="7 8">
    <name type="scientific">Piscinibacter koreensis</name>
    <dbReference type="NCBI Taxonomy" id="2742824"/>
    <lineage>
        <taxon>Bacteria</taxon>
        <taxon>Pseudomonadati</taxon>
        <taxon>Pseudomonadota</taxon>
        <taxon>Betaproteobacteria</taxon>
        <taxon>Burkholderiales</taxon>
        <taxon>Sphaerotilaceae</taxon>
        <taxon>Piscinibacter</taxon>
    </lineage>
</organism>
<feature type="transmembrane region" description="Helical" evidence="5">
    <location>
        <begin position="171"/>
        <end position="195"/>
    </location>
</feature>
<dbReference type="Proteomes" id="UP000529637">
    <property type="component" value="Unassembled WGS sequence"/>
</dbReference>
<comment type="subcellular location">
    <subcellularLocation>
        <location evidence="5">Cell inner membrane</location>
        <topology evidence="5">Multi-pass membrane protein</topology>
    </subcellularLocation>
    <subcellularLocation>
        <location evidence="1">Membrane</location>
        <topology evidence="1">Multi-pass membrane protein</topology>
    </subcellularLocation>
</comment>
<accession>A0A7Y6TX32</accession>
<reference evidence="7 8" key="1">
    <citation type="submission" date="2020-06" db="EMBL/GenBank/DDBJ databases">
        <title>Schlegella sp. ID0723 isolated from air conditioner.</title>
        <authorList>
            <person name="Kim D.Y."/>
            <person name="Kim D.-U."/>
        </authorList>
    </citation>
    <scope>NUCLEOTIDE SEQUENCE [LARGE SCALE GENOMIC DNA]</scope>
    <source>
        <strain evidence="7 8">ID0723</strain>
    </source>
</reference>
<keyword evidence="4 5" id="KW-0472">Membrane</keyword>
<dbReference type="PANTHER" id="PTHR43332:SF1">
    <property type="entry name" value="TRANSPORT PERMEASE PROTEIN"/>
    <property type="match status" value="1"/>
</dbReference>
<proteinExistence type="inferred from homology"/>
<dbReference type="NCBIfam" id="NF011648">
    <property type="entry name" value="PRK15066.1"/>
    <property type="match status" value="1"/>
</dbReference>
<feature type="transmembrane region" description="Helical" evidence="5">
    <location>
        <begin position="146"/>
        <end position="165"/>
    </location>
</feature>
<protein>
    <recommendedName>
        <fullName evidence="5">Transport permease protein</fullName>
    </recommendedName>
</protein>
<evidence type="ECO:0000256" key="5">
    <source>
        <dbReference type="RuleBase" id="RU361157"/>
    </source>
</evidence>
<evidence type="ECO:0000256" key="4">
    <source>
        <dbReference type="ARBA" id="ARBA00023136"/>
    </source>
</evidence>
<dbReference type="RefSeq" id="WP_176069492.1">
    <property type="nucleotide sequence ID" value="NZ_JABWMJ010000005.1"/>
</dbReference>
<keyword evidence="5" id="KW-1003">Cell membrane</keyword>
<feature type="transmembrane region" description="Helical" evidence="5">
    <location>
        <begin position="120"/>
        <end position="139"/>
    </location>
</feature>
<evidence type="ECO:0000256" key="1">
    <source>
        <dbReference type="ARBA" id="ARBA00004141"/>
    </source>
</evidence>
<name>A0A7Y6TX32_9BURK</name>
<keyword evidence="5" id="KW-0813">Transport</keyword>
<evidence type="ECO:0000259" key="6">
    <source>
        <dbReference type="PROSITE" id="PS51012"/>
    </source>
</evidence>
<gene>
    <name evidence="7" type="ORF">HQN59_12840</name>
</gene>
<evidence type="ECO:0000256" key="3">
    <source>
        <dbReference type="ARBA" id="ARBA00022989"/>
    </source>
</evidence>
<keyword evidence="3 5" id="KW-1133">Transmembrane helix</keyword>
<evidence type="ECO:0000256" key="2">
    <source>
        <dbReference type="ARBA" id="ARBA00022692"/>
    </source>
</evidence>
<dbReference type="InterPro" id="IPR013525">
    <property type="entry name" value="ABC2_TM"/>
</dbReference>
<evidence type="ECO:0000313" key="8">
    <source>
        <dbReference type="Proteomes" id="UP000529637"/>
    </source>
</evidence>
<dbReference type="PROSITE" id="PS51012">
    <property type="entry name" value="ABC_TM2"/>
    <property type="match status" value="1"/>
</dbReference>
<comment type="similarity">
    <text evidence="5">Belongs to the ABC-2 integral membrane protein family.</text>
</comment>
<feature type="domain" description="ABC transmembrane type-2" evidence="6">
    <location>
        <begin position="54"/>
        <end position="283"/>
    </location>
</feature>
<dbReference type="Pfam" id="PF01061">
    <property type="entry name" value="ABC2_membrane"/>
    <property type="match status" value="1"/>
</dbReference>
<dbReference type="GO" id="GO:0043190">
    <property type="term" value="C:ATP-binding cassette (ABC) transporter complex"/>
    <property type="evidence" value="ECO:0007669"/>
    <property type="project" value="InterPro"/>
</dbReference>
<dbReference type="PRINTS" id="PR00164">
    <property type="entry name" value="ABC2TRNSPORT"/>
</dbReference>
<keyword evidence="2 5" id="KW-0812">Transmembrane</keyword>
<sequence>MNAPARPPEGGAAAGDALAARPAATRLRPRPRIDTTLLAGARTLLYKEVLRFWKVSFQTVAAPVLTAMLYLLIFGHVLEGRVTVFESVGYTSFLIPGLVMMSVLQNAFANSSSSLIQSKITGNLVFLLVAPLSHWAWFVAYVGASVVRGVAVGAGVLLVTVWFAPLHVANALWVLVFTLCGATLMGALGLLAGLWAEKFDQIAAFQNFIIMPMTFLSGVFYSVKSLPPFWYEASHLNPFFYMVDGFRHGFFGTSDVSPWTSLAVVLASLVVVCGTCLHLLRIGYKIRH</sequence>
<dbReference type="InterPro" id="IPR047817">
    <property type="entry name" value="ABC2_TM_bact-type"/>
</dbReference>
<evidence type="ECO:0000313" key="7">
    <source>
        <dbReference type="EMBL" id="NUZ06650.1"/>
    </source>
</evidence>
<dbReference type="EMBL" id="JABWMJ010000005">
    <property type="protein sequence ID" value="NUZ06650.1"/>
    <property type="molecule type" value="Genomic_DNA"/>
</dbReference>
<dbReference type="PANTHER" id="PTHR43332">
    <property type="entry name" value="INNER MEMBRANE TRANSPORT PERMEASE YADH-RELATED"/>
    <property type="match status" value="1"/>
</dbReference>
<dbReference type="GO" id="GO:0140359">
    <property type="term" value="F:ABC-type transporter activity"/>
    <property type="evidence" value="ECO:0007669"/>
    <property type="project" value="InterPro"/>
</dbReference>
<dbReference type="PIRSF" id="PIRSF006648">
    <property type="entry name" value="DrrB"/>
    <property type="match status" value="1"/>
</dbReference>
<feature type="transmembrane region" description="Helical" evidence="5">
    <location>
        <begin position="259"/>
        <end position="280"/>
    </location>
</feature>
<dbReference type="InterPro" id="IPR000412">
    <property type="entry name" value="ABC_2_transport"/>
</dbReference>
<feature type="transmembrane region" description="Helical" evidence="5">
    <location>
        <begin position="55"/>
        <end position="78"/>
    </location>
</feature>
<feature type="transmembrane region" description="Helical" evidence="5">
    <location>
        <begin position="202"/>
        <end position="223"/>
    </location>
</feature>
<dbReference type="InterPro" id="IPR052522">
    <property type="entry name" value="ABC-2_transport_permease"/>
</dbReference>
<feature type="transmembrane region" description="Helical" evidence="5">
    <location>
        <begin position="90"/>
        <end position="108"/>
    </location>
</feature>
<dbReference type="AlphaFoldDB" id="A0A7Y6TX32"/>
<keyword evidence="8" id="KW-1185">Reference proteome</keyword>